<dbReference type="SUPFAM" id="SSF81901">
    <property type="entry name" value="HCP-like"/>
    <property type="match status" value="1"/>
</dbReference>
<gene>
    <name evidence="2" type="ORF">CY34DRAFT_10010</name>
</gene>
<protein>
    <recommendedName>
        <fullName evidence="1">CHAT domain-containing protein</fullName>
    </recommendedName>
</protein>
<dbReference type="InterPro" id="IPR011990">
    <property type="entry name" value="TPR-like_helical_dom_sf"/>
</dbReference>
<name>A0A0D0BSH4_9AGAM</name>
<feature type="domain" description="CHAT" evidence="1">
    <location>
        <begin position="848"/>
        <end position="1080"/>
    </location>
</feature>
<keyword evidence="3" id="KW-1185">Reference proteome</keyword>
<dbReference type="STRING" id="930992.A0A0D0BSH4"/>
<dbReference type="OrthoDB" id="9991317at2759"/>
<dbReference type="HOGENOM" id="CLU_001305_0_1_1"/>
<dbReference type="Pfam" id="PF12770">
    <property type="entry name" value="CHAT"/>
    <property type="match status" value="1"/>
</dbReference>
<evidence type="ECO:0000313" key="3">
    <source>
        <dbReference type="Proteomes" id="UP000054485"/>
    </source>
</evidence>
<evidence type="ECO:0000259" key="1">
    <source>
        <dbReference type="Pfam" id="PF12770"/>
    </source>
</evidence>
<dbReference type="Proteomes" id="UP000054485">
    <property type="component" value="Unassembled WGS sequence"/>
</dbReference>
<reference evidence="2 3" key="1">
    <citation type="submission" date="2014-04" db="EMBL/GenBank/DDBJ databases">
        <authorList>
            <consortium name="DOE Joint Genome Institute"/>
            <person name="Kuo A."/>
            <person name="Ruytinx J."/>
            <person name="Rineau F."/>
            <person name="Colpaert J."/>
            <person name="Kohler A."/>
            <person name="Nagy L.G."/>
            <person name="Floudas D."/>
            <person name="Copeland A."/>
            <person name="Barry K.W."/>
            <person name="Cichocki N."/>
            <person name="Veneault-Fourrey C."/>
            <person name="LaButti K."/>
            <person name="Lindquist E.A."/>
            <person name="Lipzen A."/>
            <person name="Lundell T."/>
            <person name="Morin E."/>
            <person name="Murat C."/>
            <person name="Sun H."/>
            <person name="Tunlid A."/>
            <person name="Henrissat B."/>
            <person name="Grigoriev I.V."/>
            <person name="Hibbett D.S."/>
            <person name="Martin F."/>
            <person name="Nordberg H.P."/>
            <person name="Cantor M.N."/>
            <person name="Hua S.X."/>
        </authorList>
    </citation>
    <scope>NUCLEOTIDE SEQUENCE [LARGE SCALE GENOMIC DNA]</scope>
    <source>
        <strain evidence="2 3">UH-Slu-Lm8-n1</strain>
    </source>
</reference>
<dbReference type="InParanoid" id="A0A0D0BSH4"/>
<proteinExistence type="predicted"/>
<organism evidence="2 3">
    <name type="scientific">Suillus luteus UH-Slu-Lm8-n1</name>
    <dbReference type="NCBI Taxonomy" id="930992"/>
    <lineage>
        <taxon>Eukaryota</taxon>
        <taxon>Fungi</taxon>
        <taxon>Dikarya</taxon>
        <taxon>Basidiomycota</taxon>
        <taxon>Agaricomycotina</taxon>
        <taxon>Agaricomycetes</taxon>
        <taxon>Agaricomycetidae</taxon>
        <taxon>Boletales</taxon>
        <taxon>Suillineae</taxon>
        <taxon>Suillaceae</taxon>
        <taxon>Suillus</taxon>
    </lineage>
</organism>
<dbReference type="EMBL" id="KN835165">
    <property type="protein sequence ID" value="KIK45948.1"/>
    <property type="molecule type" value="Genomic_DNA"/>
</dbReference>
<accession>A0A0D0BSH4</accession>
<dbReference type="InterPro" id="IPR024983">
    <property type="entry name" value="CHAT_dom"/>
</dbReference>
<evidence type="ECO:0000313" key="2">
    <source>
        <dbReference type="EMBL" id="KIK45948.1"/>
    </source>
</evidence>
<dbReference type="AlphaFoldDB" id="A0A0D0BSH4"/>
<reference evidence="3" key="2">
    <citation type="submission" date="2015-01" db="EMBL/GenBank/DDBJ databases">
        <title>Evolutionary Origins and Diversification of the Mycorrhizal Mutualists.</title>
        <authorList>
            <consortium name="DOE Joint Genome Institute"/>
            <consortium name="Mycorrhizal Genomics Consortium"/>
            <person name="Kohler A."/>
            <person name="Kuo A."/>
            <person name="Nagy L.G."/>
            <person name="Floudas D."/>
            <person name="Copeland A."/>
            <person name="Barry K.W."/>
            <person name="Cichocki N."/>
            <person name="Veneault-Fourrey C."/>
            <person name="LaButti K."/>
            <person name="Lindquist E.A."/>
            <person name="Lipzen A."/>
            <person name="Lundell T."/>
            <person name="Morin E."/>
            <person name="Murat C."/>
            <person name="Riley R."/>
            <person name="Ohm R."/>
            <person name="Sun H."/>
            <person name="Tunlid A."/>
            <person name="Henrissat B."/>
            <person name="Grigoriev I.V."/>
            <person name="Hibbett D.S."/>
            <person name="Martin F."/>
        </authorList>
    </citation>
    <scope>NUCLEOTIDE SEQUENCE [LARGE SCALE GENOMIC DNA]</scope>
    <source>
        <strain evidence="3">UH-Slu-Lm8-n1</strain>
    </source>
</reference>
<dbReference type="Gene3D" id="1.25.40.10">
    <property type="entry name" value="Tetratricopeptide repeat domain"/>
    <property type="match status" value="3"/>
</dbReference>
<sequence>MPGGLEERYIRLEVISGKNFQVPTQRIPAGIYISININSNKRWKTATNVLSSHRYVVSLYASPAFSVEIRASYEADRMLGSGEVIGELRTSWDELLDYGDEPFELSFPSICGLHPSLTLKAGVVHACDDQDGALFDSPVYRKITRDTDAGHARFAEYKTSKTASHLDDAVKHFQLVLDQCPVGHPDRAAALTNLACARLEGYIQKDIQEVETTTTLFREALALRPQPHPDHALSLYNLIKALNWHYRKEPTPVYIHESAQLCCKLLHFCPEGTYLRSIGLDSAVDYVIGKCNYLPIDTSDEGIQLRRNVLKLCPVGQQSRPKVLDNLSWTLRSRFTQRGNIDDLDESIQFRREAVSLCHEGHSDRDVYLNNLAISLELRFNHQGKPYDLDEAISLHEEALRLRPVGHKLRHISLGNLGGVLVICFGRRGNIDDITRAINLYRNVLTLHSPGNPRRGTVLNNLALALKTKYDKLRIGKDLNEAIDLSRESLQLTPLDDPERHVNLFNLSSALCSRFMHTQKNEDIEEAINLCQESLAPLPLLHPDRSVIYTRLQETYLSRYRILHDPADLLLAVENFRLASRHPTQGFPWRISEAIDWARQAEVYQHESALEAYQMCFELFDSHVMTRSSIISRHEAASAFRGAKSLPVDAASCAIRSGNLRQAVELVEQGRGQQWSLASRLRTPLEDLKSASPRLAQRLSELSKRLSDAQSAAVSIDRAAADRAAIEYRKVARQWETAVAEVRSLPGFLRFLRPPSFADLQAAARHGPVIILIASRYSCSAIIVPRSGEPHQVPFPRITLPDLENLKDDFSTAILHAARMRIEEPRKTLRVLLQIVWDEIMLPIVNVLQHDLQLRRQSRIWLCPTATFTFIPLHAANPFRMKADRSGPEACLEDIYICSYTPTLSALIRSRQMMKMRVAPSFAAIGQSQPGAGQGTLLPAVDSELELVHELVPSNVEFTVISGDKATQAAALNALQQNTWVHLACHGKQDREQPYNSRFAMRDKPLTLLDIMENNSPHAEFAFLSACHTAVGDEETPDEAIHLAAGLQFSGFKSVIGTLWAVNDALAKHVVEAFYEKMFGNLKDGGVMDCTKAAWALNHAAASLKQKNVPLEQTIVFIHIGV</sequence>